<dbReference type="InterPro" id="IPR038765">
    <property type="entry name" value="Papain-like_cys_pep_sf"/>
</dbReference>
<dbReference type="AlphaFoldDB" id="A0A814IT43"/>
<dbReference type="Pfam" id="PF00112">
    <property type="entry name" value="Peptidase_C1"/>
    <property type="match status" value="2"/>
</dbReference>
<dbReference type="SUPFAM" id="SSF54001">
    <property type="entry name" value="Cysteine proteinases"/>
    <property type="match status" value="2"/>
</dbReference>
<accession>A0A814IT43</accession>
<dbReference type="InterPro" id="IPR013128">
    <property type="entry name" value="Peptidase_C1A"/>
</dbReference>
<dbReference type="PRINTS" id="PR00705">
    <property type="entry name" value="PAPAIN"/>
</dbReference>
<dbReference type="GO" id="GO:0008234">
    <property type="term" value="F:cysteine-type peptidase activity"/>
    <property type="evidence" value="ECO:0007669"/>
    <property type="project" value="InterPro"/>
</dbReference>
<evidence type="ECO:0000256" key="1">
    <source>
        <dbReference type="ARBA" id="ARBA00008455"/>
    </source>
</evidence>
<feature type="domain" description="Peptidase C1A papain C-terminal" evidence="2">
    <location>
        <begin position="166"/>
        <end position="403"/>
    </location>
</feature>
<dbReference type="InterPro" id="IPR039417">
    <property type="entry name" value="Peptidase_C1A_papain-like"/>
</dbReference>
<organism evidence="3 4">
    <name type="scientific">Rotaria sordida</name>
    <dbReference type="NCBI Taxonomy" id="392033"/>
    <lineage>
        <taxon>Eukaryota</taxon>
        <taxon>Metazoa</taxon>
        <taxon>Spiralia</taxon>
        <taxon>Gnathifera</taxon>
        <taxon>Rotifera</taxon>
        <taxon>Eurotatoria</taxon>
        <taxon>Bdelloidea</taxon>
        <taxon>Philodinida</taxon>
        <taxon>Philodinidae</taxon>
        <taxon>Rotaria</taxon>
    </lineage>
</organism>
<protein>
    <recommendedName>
        <fullName evidence="2">Peptidase C1A papain C-terminal domain-containing protein</fullName>
    </recommendedName>
</protein>
<gene>
    <name evidence="3" type="ORF">ZHD862_LOCUS13885</name>
</gene>
<evidence type="ECO:0000259" key="2">
    <source>
        <dbReference type="SMART" id="SM00645"/>
    </source>
</evidence>
<comment type="similarity">
    <text evidence="1">Belongs to the peptidase C1 family.</text>
</comment>
<dbReference type="SMART" id="SM00645">
    <property type="entry name" value="Pept_C1"/>
    <property type="match status" value="1"/>
</dbReference>
<proteinExistence type="inferred from homology"/>
<sequence>MISSTFNNYKSGIFQVNGCPASVSSSNHAVVIVGYGVDETTGVPYWKVRNSWGPMWGDGGYFKIQRGVNMCGIESEFNRNSNTTSEDKVRFISFNNTLHGILNDYRQGEKTYTLGLNNYADWTQDELNILSHGIQLPKDHISKTNVKPGDRLLTWNGKSSHGRTILPTSYDLTTKVVPGTAVPFFLSAKSQGKCGSCYAFAFISLLEFQYTLQSKSSINLSEQQIVDCSIDDNGCGGGYFSNTFKYFQNNIWKVNGAPYYPYKGINGACAFKSVGGGGMQFGSLRYIRVPTNNTAAMQQALIDYGPLWVSLFIGDQTTLTYQMISSTFKNYKSGIFQVNGCPASVRSSNHAVVIVGYGVDQTTGIPYWKVRNSWGPTWGDGGYFKIKRGVSMCGIESGAFYIARAV</sequence>
<dbReference type="PANTHER" id="PTHR12411">
    <property type="entry name" value="CYSTEINE PROTEASE FAMILY C1-RELATED"/>
    <property type="match status" value="1"/>
</dbReference>
<dbReference type="Proteomes" id="UP000663864">
    <property type="component" value="Unassembled WGS sequence"/>
</dbReference>
<dbReference type="Gene3D" id="3.90.70.10">
    <property type="entry name" value="Cysteine proteinases"/>
    <property type="match status" value="2"/>
</dbReference>
<dbReference type="CDD" id="cd02248">
    <property type="entry name" value="Peptidase_C1A"/>
    <property type="match status" value="1"/>
</dbReference>
<evidence type="ECO:0000313" key="3">
    <source>
        <dbReference type="EMBL" id="CAF1027870.1"/>
    </source>
</evidence>
<name>A0A814IT43_9BILA</name>
<comment type="caution">
    <text evidence="3">The sequence shown here is derived from an EMBL/GenBank/DDBJ whole genome shotgun (WGS) entry which is preliminary data.</text>
</comment>
<evidence type="ECO:0000313" key="4">
    <source>
        <dbReference type="Proteomes" id="UP000663864"/>
    </source>
</evidence>
<dbReference type="EMBL" id="CAJNOT010000583">
    <property type="protein sequence ID" value="CAF1027870.1"/>
    <property type="molecule type" value="Genomic_DNA"/>
</dbReference>
<dbReference type="InterPro" id="IPR000668">
    <property type="entry name" value="Peptidase_C1A_C"/>
</dbReference>
<dbReference type="PROSITE" id="PS00639">
    <property type="entry name" value="THIOL_PROTEASE_HIS"/>
    <property type="match status" value="2"/>
</dbReference>
<dbReference type="GO" id="GO:0006508">
    <property type="term" value="P:proteolysis"/>
    <property type="evidence" value="ECO:0007669"/>
    <property type="project" value="InterPro"/>
</dbReference>
<dbReference type="InterPro" id="IPR025660">
    <property type="entry name" value="Pept_his_AS"/>
</dbReference>
<reference evidence="3" key="1">
    <citation type="submission" date="2021-02" db="EMBL/GenBank/DDBJ databases">
        <authorList>
            <person name="Nowell W R."/>
        </authorList>
    </citation>
    <scope>NUCLEOTIDE SEQUENCE</scope>
</reference>